<dbReference type="FunFam" id="1.10.10.10:FF:000001">
    <property type="entry name" value="LysR family transcriptional regulator"/>
    <property type="match status" value="1"/>
</dbReference>
<dbReference type="InterPro" id="IPR000847">
    <property type="entry name" value="LysR_HTH_N"/>
</dbReference>
<evidence type="ECO:0000256" key="3">
    <source>
        <dbReference type="ARBA" id="ARBA00023125"/>
    </source>
</evidence>
<dbReference type="PRINTS" id="PR00039">
    <property type="entry name" value="HTHLYSR"/>
</dbReference>
<dbReference type="GO" id="GO:0005829">
    <property type="term" value="C:cytosol"/>
    <property type="evidence" value="ECO:0007669"/>
    <property type="project" value="TreeGrafter"/>
</dbReference>
<dbReference type="InterPro" id="IPR005119">
    <property type="entry name" value="LysR_subst-bd"/>
</dbReference>
<dbReference type="CDD" id="cd05466">
    <property type="entry name" value="PBP2_LTTR_substrate"/>
    <property type="match status" value="1"/>
</dbReference>
<evidence type="ECO:0000313" key="7">
    <source>
        <dbReference type="Proteomes" id="UP000277811"/>
    </source>
</evidence>
<dbReference type="SUPFAM" id="SSF53850">
    <property type="entry name" value="Periplasmic binding protein-like II"/>
    <property type="match status" value="1"/>
</dbReference>
<dbReference type="Gene3D" id="1.10.10.10">
    <property type="entry name" value="Winged helix-like DNA-binding domain superfamily/Winged helix DNA-binding domain"/>
    <property type="match status" value="1"/>
</dbReference>
<dbReference type="GO" id="GO:0003700">
    <property type="term" value="F:DNA-binding transcription factor activity"/>
    <property type="evidence" value="ECO:0007669"/>
    <property type="project" value="InterPro"/>
</dbReference>
<comment type="similarity">
    <text evidence="1">Belongs to the LysR transcriptional regulatory family.</text>
</comment>
<gene>
    <name evidence="6" type="ORF">LUCI_4330</name>
</gene>
<dbReference type="SUPFAM" id="SSF46785">
    <property type="entry name" value="Winged helix' DNA-binding domain"/>
    <property type="match status" value="1"/>
</dbReference>
<keyword evidence="4" id="KW-0804">Transcription</keyword>
<sequence>MDVKDMKHFLAIVEAGSINAAAKRLHIAQPPLSRQMMQLEKKLGVKLLVRGQRKIQLTEAGRLLQNRSEQFLGQIENTVKEIREYNAGARGTLSIGTVTSSGATILPRIVRAFRKTFPGVSFQLWEGETNRIIELLHQGAIEIGLVRFSLESELYESIRLPNEPLVIALNKSYAASLGDDGDCIHLSELAGTPLLIHRKYEAMIVEHCEKCGFTPEFVCISDDVMPILAWADADIGIAIVPRAAIGLIPNAGLIYKTIINPRLETSSSIIWMQNRYLSTVARNFLTMLTTIQSNP</sequence>
<keyword evidence="3" id="KW-0238">DNA-binding</keyword>
<name>A0A498RC05_9FIRM</name>
<evidence type="ECO:0000256" key="2">
    <source>
        <dbReference type="ARBA" id="ARBA00023015"/>
    </source>
</evidence>
<organism evidence="6 7">
    <name type="scientific">Lucifera butyrica</name>
    <dbReference type="NCBI Taxonomy" id="1351585"/>
    <lineage>
        <taxon>Bacteria</taxon>
        <taxon>Bacillati</taxon>
        <taxon>Bacillota</taxon>
        <taxon>Negativicutes</taxon>
        <taxon>Veillonellales</taxon>
        <taxon>Veillonellaceae</taxon>
        <taxon>Lucifera</taxon>
    </lineage>
</organism>
<dbReference type="PANTHER" id="PTHR30419">
    <property type="entry name" value="HTH-TYPE TRANSCRIPTIONAL REGULATOR YBHD"/>
    <property type="match status" value="1"/>
</dbReference>
<dbReference type="Gene3D" id="3.40.190.290">
    <property type="match status" value="1"/>
</dbReference>
<accession>A0A498RC05</accession>
<dbReference type="OrthoDB" id="9803714at2"/>
<proteinExistence type="inferred from homology"/>
<dbReference type="AlphaFoldDB" id="A0A498RC05"/>
<protein>
    <submittedName>
        <fullName evidence="6">Transcription regulator hth lysr</fullName>
    </submittedName>
</protein>
<evidence type="ECO:0000313" key="6">
    <source>
        <dbReference type="EMBL" id="VBB09044.1"/>
    </source>
</evidence>
<dbReference type="PROSITE" id="PS50931">
    <property type="entry name" value="HTH_LYSR"/>
    <property type="match status" value="1"/>
</dbReference>
<dbReference type="Pfam" id="PF00126">
    <property type="entry name" value="HTH_1"/>
    <property type="match status" value="1"/>
</dbReference>
<dbReference type="Pfam" id="PF03466">
    <property type="entry name" value="LysR_substrate"/>
    <property type="match status" value="1"/>
</dbReference>
<dbReference type="InterPro" id="IPR036390">
    <property type="entry name" value="WH_DNA-bd_sf"/>
</dbReference>
<dbReference type="RefSeq" id="WP_122629864.1">
    <property type="nucleotide sequence ID" value="NZ_UPPP01000105.1"/>
</dbReference>
<dbReference type="InterPro" id="IPR036388">
    <property type="entry name" value="WH-like_DNA-bd_sf"/>
</dbReference>
<keyword evidence="7" id="KW-1185">Reference proteome</keyword>
<dbReference type="GO" id="GO:0003677">
    <property type="term" value="F:DNA binding"/>
    <property type="evidence" value="ECO:0007669"/>
    <property type="project" value="UniProtKB-KW"/>
</dbReference>
<dbReference type="Proteomes" id="UP000277811">
    <property type="component" value="Unassembled WGS sequence"/>
</dbReference>
<dbReference type="PANTHER" id="PTHR30419:SF28">
    <property type="entry name" value="HTH-TYPE TRANSCRIPTIONAL REGULATOR BSDA"/>
    <property type="match status" value="1"/>
</dbReference>
<evidence type="ECO:0000256" key="1">
    <source>
        <dbReference type="ARBA" id="ARBA00009437"/>
    </source>
</evidence>
<dbReference type="EMBL" id="UPPP01000105">
    <property type="protein sequence ID" value="VBB09044.1"/>
    <property type="molecule type" value="Genomic_DNA"/>
</dbReference>
<evidence type="ECO:0000259" key="5">
    <source>
        <dbReference type="PROSITE" id="PS50931"/>
    </source>
</evidence>
<feature type="domain" description="HTH lysR-type" evidence="5">
    <location>
        <begin position="1"/>
        <end position="58"/>
    </location>
</feature>
<dbReference type="InterPro" id="IPR050950">
    <property type="entry name" value="HTH-type_LysR_regulators"/>
</dbReference>
<keyword evidence="2" id="KW-0805">Transcription regulation</keyword>
<evidence type="ECO:0000256" key="4">
    <source>
        <dbReference type="ARBA" id="ARBA00023163"/>
    </source>
</evidence>
<reference evidence="6 7" key="1">
    <citation type="submission" date="2018-06" db="EMBL/GenBank/DDBJ databases">
        <authorList>
            <person name="Strepis N."/>
        </authorList>
    </citation>
    <scope>NUCLEOTIDE SEQUENCE [LARGE SCALE GENOMIC DNA]</scope>
    <source>
        <strain evidence="6">LUCI</strain>
    </source>
</reference>